<dbReference type="CDD" id="cd00167">
    <property type="entry name" value="SANT"/>
    <property type="match status" value="2"/>
</dbReference>
<feature type="domain" description="Myb-like" evidence="5">
    <location>
        <begin position="62"/>
        <end position="112"/>
    </location>
</feature>
<protein>
    <submittedName>
        <fullName evidence="7">Uncharacterized protein</fullName>
    </submittedName>
</protein>
<name>A0A0D6QWR7_ARACU</name>
<evidence type="ECO:0000259" key="5">
    <source>
        <dbReference type="PROSITE" id="PS50090"/>
    </source>
</evidence>
<dbReference type="InterPro" id="IPR009057">
    <property type="entry name" value="Homeodomain-like_sf"/>
</dbReference>
<feature type="domain" description="HTH myb-type" evidence="6">
    <location>
        <begin position="9"/>
        <end position="65"/>
    </location>
</feature>
<dbReference type="FunFam" id="1.10.10.60:FF:000001">
    <property type="entry name" value="MYB-related transcription factor"/>
    <property type="match status" value="1"/>
</dbReference>
<evidence type="ECO:0000256" key="4">
    <source>
        <dbReference type="ARBA" id="ARBA00023242"/>
    </source>
</evidence>
<evidence type="ECO:0000313" key="7">
    <source>
        <dbReference type="EMBL" id="JAG96012.1"/>
    </source>
</evidence>
<comment type="subcellular location">
    <subcellularLocation>
        <location evidence="1">Nucleus</location>
    </subcellularLocation>
</comment>
<feature type="domain" description="Myb-like" evidence="5">
    <location>
        <begin position="9"/>
        <end position="61"/>
    </location>
</feature>
<dbReference type="InterPro" id="IPR001005">
    <property type="entry name" value="SANT/Myb"/>
</dbReference>
<dbReference type="Gene3D" id="1.10.10.60">
    <property type="entry name" value="Homeodomain-like"/>
    <property type="match status" value="2"/>
</dbReference>
<dbReference type="EMBL" id="GCKF01038888">
    <property type="protein sequence ID" value="JAG96012.1"/>
    <property type="molecule type" value="Transcribed_RNA"/>
</dbReference>
<dbReference type="GO" id="GO:0005634">
    <property type="term" value="C:nucleus"/>
    <property type="evidence" value="ECO:0007669"/>
    <property type="project" value="UniProtKB-SubCell"/>
</dbReference>
<dbReference type="InterPro" id="IPR015495">
    <property type="entry name" value="Myb_TF_plants"/>
</dbReference>
<evidence type="ECO:0000256" key="2">
    <source>
        <dbReference type="ARBA" id="ARBA00022737"/>
    </source>
</evidence>
<organism evidence="7">
    <name type="scientific">Araucaria cunninghamii</name>
    <name type="common">Hoop pine</name>
    <name type="synonym">Moreton Bay pine</name>
    <dbReference type="NCBI Taxonomy" id="56994"/>
    <lineage>
        <taxon>Eukaryota</taxon>
        <taxon>Viridiplantae</taxon>
        <taxon>Streptophyta</taxon>
        <taxon>Embryophyta</taxon>
        <taxon>Tracheophyta</taxon>
        <taxon>Spermatophyta</taxon>
        <taxon>Pinopsida</taxon>
        <taxon>Pinidae</taxon>
        <taxon>Conifers II</taxon>
        <taxon>Araucariales</taxon>
        <taxon>Araucariaceae</taxon>
        <taxon>Araucaria</taxon>
    </lineage>
</organism>
<dbReference type="PANTHER" id="PTHR10641:SF1346">
    <property type="entry name" value="TRANSCRIPTION FACTOR MYB14"/>
    <property type="match status" value="1"/>
</dbReference>
<dbReference type="PROSITE" id="PS51294">
    <property type="entry name" value="HTH_MYB"/>
    <property type="match status" value="2"/>
</dbReference>
<evidence type="ECO:0000256" key="3">
    <source>
        <dbReference type="ARBA" id="ARBA00023125"/>
    </source>
</evidence>
<dbReference type="AlphaFoldDB" id="A0A0D6QWR7"/>
<keyword evidence="4" id="KW-0539">Nucleus</keyword>
<dbReference type="SUPFAM" id="SSF46689">
    <property type="entry name" value="Homeodomain-like"/>
    <property type="match status" value="1"/>
</dbReference>
<proteinExistence type="predicted"/>
<reference evidence="7" key="1">
    <citation type="submission" date="2015-03" db="EMBL/GenBank/DDBJ databases">
        <title>A transcriptome of Araucaria cunninghamii, an australian fine timber species.</title>
        <authorList>
            <person name="Jing Yi C.J.Y."/>
            <person name="Yin San L.Y.S."/>
            <person name="Abdul Karim S.S."/>
            <person name="Wan Azmi N.N."/>
            <person name="Hercus R.R."/>
            <person name="Croft L.L."/>
        </authorList>
    </citation>
    <scope>NUCLEOTIDE SEQUENCE</scope>
    <source>
        <strain evidence="7">MI0301</strain>
        <tissue evidence="7">Leaf</tissue>
    </source>
</reference>
<keyword evidence="3" id="KW-0238">DNA-binding</keyword>
<sequence>MVRGSCCDKMGLKKGPWSAEEDRKLIAYIRQHGHGNWRALPKQAGLLRCGKSCRLRWTNYLRPDVKRGNFTPAEEQTIIKLHHIVGNRWSIIASFLQGRTDNEIKNAWNTRLKKRLTEEEAAKYSSSADYQNVLSIQNWSSNNFPEISDFVPTNSEGVDGSASYKALGIDKIVEDENAAFPQQIEQLVPCALGSPDSVCNSSNPSVSVPGFSVDVEISACNTSAISLETDYNRSLADYINSVKILLDVDEEQTSVCQTSEGRYCENLMYENNHDGEEGSLLQLQQQQLNDCIDYDSILTLDDLLCSQFIQLESTEESAQSCSGVCDNEEFFTALFSSADECDDTKNYQIS</sequence>
<dbReference type="GO" id="GO:0003677">
    <property type="term" value="F:DNA binding"/>
    <property type="evidence" value="ECO:0007669"/>
    <property type="project" value="UniProtKB-KW"/>
</dbReference>
<dbReference type="PANTHER" id="PTHR10641">
    <property type="entry name" value="MYB FAMILY TRANSCRIPTION FACTOR"/>
    <property type="match status" value="1"/>
</dbReference>
<keyword evidence="2" id="KW-0677">Repeat</keyword>
<evidence type="ECO:0000259" key="6">
    <source>
        <dbReference type="PROSITE" id="PS51294"/>
    </source>
</evidence>
<accession>A0A0D6QWR7</accession>
<dbReference type="PROSITE" id="PS50090">
    <property type="entry name" value="MYB_LIKE"/>
    <property type="match status" value="2"/>
</dbReference>
<feature type="domain" description="HTH myb-type" evidence="6">
    <location>
        <begin position="66"/>
        <end position="116"/>
    </location>
</feature>
<evidence type="ECO:0000256" key="1">
    <source>
        <dbReference type="ARBA" id="ARBA00004123"/>
    </source>
</evidence>
<dbReference type="InterPro" id="IPR017930">
    <property type="entry name" value="Myb_dom"/>
</dbReference>
<dbReference type="Pfam" id="PF00249">
    <property type="entry name" value="Myb_DNA-binding"/>
    <property type="match status" value="2"/>
</dbReference>
<dbReference type="SMART" id="SM00717">
    <property type="entry name" value="SANT"/>
    <property type="match status" value="2"/>
</dbReference>